<comment type="caution">
    <text evidence="1">The sequence shown here is derived from an EMBL/GenBank/DDBJ whole genome shotgun (WGS) entry which is preliminary data.</text>
</comment>
<name>A0A5B7IU02_PORTR</name>
<reference evidence="1 2" key="1">
    <citation type="submission" date="2019-05" db="EMBL/GenBank/DDBJ databases">
        <title>Another draft genome of Portunus trituberculatus and its Hox gene families provides insights of decapod evolution.</title>
        <authorList>
            <person name="Jeong J.-H."/>
            <person name="Song I."/>
            <person name="Kim S."/>
            <person name="Choi T."/>
            <person name="Kim D."/>
            <person name="Ryu S."/>
            <person name="Kim W."/>
        </authorList>
    </citation>
    <scope>NUCLEOTIDE SEQUENCE [LARGE SCALE GENOMIC DNA]</scope>
    <source>
        <tissue evidence="1">Muscle</tissue>
    </source>
</reference>
<keyword evidence="2" id="KW-1185">Reference proteome</keyword>
<accession>A0A5B7IU02</accession>
<evidence type="ECO:0000313" key="1">
    <source>
        <dbReference type="EMBL" id="MPC85935.1"/>
    </source>
</evidence>
<protein>
    <submittedName>
        <fullName evidence="1">Uncharacterized protein</fullName>
    </submittedName>
</protein>
<sequence>MPLLGNPGDTDVASVGQKWAWRKGFTQWKQNTPMAPGLQVVVSTSLRSTCPLLSSFSRLLPRPG</sequence>
<evidence type="ECO:0000313" key="2">
    <source>
        <dbReference type="Proteomes" id="UP000324222"/>
    </source>
</evidence>
<gene>
    <name evidence="1" type="ORF">E2C01_080741</name>
</gene>
<proteinExistence type="predicted"/>
<dbReference type="Proteomes" id="UP000324222">
    <property type="component" value="Unassembled WGS sequence"/>
</dbReference>
<organism evidence="1 2">
    <name type="scientific">Portunus trituberculatus</name>
    <name type="common">Swimming crab</name>
    <name type="synonym">Neptunus trituberculatus</name>
    <dbReference type="NCBI Taxonomy" id="210409"/>
    <lineage>
        <taxon>Eukaryota</taxon>
        <taxon>Metazoa</taxon>
        <taxon>Ecdysozoa</taxon>
        <taxon>Arthropoda</taxon>
        <taxon>Crustacea</taxon>
        <taxon>Multicrustacea</taxon>
        <taxon>Malacostraca</taxon>
        <taxon>Eumalacostraca</taxon>
        <taxon>Eucarida</taxon>
        <taxon>Decapoda</taxon>
        <taxon>Pleocyemata</taxon>
        <taxon>Brachyura</taxon>
        <taxon>Eubrachyura</taxon>
        <taxon>Portunoidea</taxon>
        <taxon>Portunidae</taxon>
        <taxon>Portuninae</taxon>
        <taxon>Portunus</taxon>
    </lineage>
</organism>
<dbReference type="AlphaFoldDB" id="A0A5B7IU02"/>
<dbReference type="EMBL" id="VSRR010070026">
    <property type="protein sequence ID" value="MPC85935.1"/>
    <property type="molecule type" value="Genomic_DNA"/>
</dbReference>